<sequence>MPPIRTRYPMKTQFHQAWMLVLIGSVIFTGCQPTQPFYFKESGDLSLYLDKATDIEYPDVDTHRLEEVQNTEAPFTISDPFEMDESQIWNLTLEEAVADSLKNSKVIRTAGGNAVFRVIPNTTLPSQAIPTTLTVRNDAMPTIYDPALVSSNPQFGVEAALSEFDAQLNFNTNWDRLDRPQNFQTGNPFFLSEFGQNLFTANAELTKKAATGTQFSLRQNNTYDYNNRTSLIYPSSWLANVELEARHPLLRGSGVQVNRVNVMLARIREDVSLADFETNIRNLVSDVEEAYWQLYFAYHNLEAAKIGRDSALVTWRRVRALMDNGTEGGEAEKEAQARQQYFEFVSRTEAALRDLYKAEGSLRYFMGLSATDGRLIRPATEPTDAWVQFDWYDIHDEALVRSPELRRQSWRIKQREIEMITARNQLLPQLDVVGMYRFLGLGDQLISGDRSGRNFNQVNSKAWDVLTEGNYQEYTIGAQFSMPIGFRQELAGVRNVQLQIAREKAVLEDMELEVSHLLTDTVRDLDSNYNLVQSNLNRLIAANKEVDSVQAAYDVGTVTLDLLLDAQRRRSDAQIAYFQSLINYNIAIKDVHMRKGSLLDYNGVYLAEGPWPEKAYFDAQGHARRRSASHFLNYGYTRPGVVSRGPVPQGTITAGMYEEGEIIVDETYSEEGEYIPTPAKSPTSLDAVSLEPPAATQVADGSTQSKSELDWNKLGLTKLVSEVRGKNGASRPIPAGKTQPRRVVESASHESRKNSTPAKTAATPSGWQAAKR</sequence>
<protein>
    <recommendedName>
        <fullName evidence="11">TolC family protein</fullName>
    </recommendedName>
</protein>
<keyword evidence="5" id="KW-0812">Transmembrane</keyword>
<proteinExistence type="inferred from homology"/>
<evidence type="ECO:0000313" key="10">
    <source>
        <dbReference type="Proteomes" id="UP000237819"/>
    </source>
</evidence>
<dbReference type="SUPFAM" id="SSF56954">
    <property type="entry name" value="Outer membrane efflux proteins (OEP)"/>
    <property type="match status" value="1"/>
</dbReference>
<feature type="region of interest" description="Disordered" evidence="8">
    <location>
        <begin position="673"/>
        <end position="709"/>
    </location>
</feature>
<evidence type="ECO:0008006" key="11">
    <source>
        <dbReference type="Google" id="ProtNLM"/>
    </source>
</evidence>
<feature type="compositionally biased region" description="Polar residues" evidence="8">
    <location>
        <begin position="754"/>
        <end position="766"/>
    </location>
</feature>
<feature type="compositionally biased region" description="Basic and acidic residues" evidence="8">
    <location>
        <begin position="742"/>
        <end position="753"/>
    </location>
</feature>
<dbReference type="InterPro" id="IPR003423">
    <property type="entry name" value="OMP_efflux"/>
</dbReference>
<evidence type="ECO:0000256" key="3">
    <source>
        <dbReference type="ARBA" id="ARBA00022448"/>
    </source>
</evidence>
<reference evidence="9 10" key="1">
    <citation type="submission" date="2018-02" db="EMBL/GenBank/DDBJ databases">
        <title>Comparative genomes isolates from brazilian mangrove.</title>
        <authorList>
            <person name="Araujo J.E."/>
            <person name="Taketani R.G."/>
            <person name="Silva M.C.P."/>
            <person name="Loureco M.V."/>
            <person name="Andreote F.D."/>
        </authorList>
    </citation>
    <scope>NUCLEOTIDE SEQUENCE [LARGE SCALE GENOMIC DNA]</scope>
    <source>
        <strain evidence="9 10">Nap-Phe MGV</strain>
    </source>
</reference>
<dbReference type="GO" id="GO:0015562">
    <property type="term" value="F:efflux transmembrane transporter activity"/>
    <property type="evidence" value="ECO:0007669"/>
    <property type="project" value="InterPro"/>
</dbReference>
<evidence type="ECO:0000256" key="6">
    <source>
        <dbReference type="ARBA" id="ARBA00023136"/>
    </source>
</evidence>
<evidence type="ECO:0000256" key="4">
    <source>
        <dbReference type="ARBA" id="ARBA00022452"/>
    </source>
</evidence>
<dbReference type="InterPro" id="IPR051906">
    <property type="entry name" value="TolC-like"/>
</dbReference>
<evidence type="ECO:0000313" key="9">
    <source>
        <dbReference type="EMBL" id="PQO47100.1"/>
    </source>
</evidence>
<keyword evidence="7" id="KW-0998">Cell outer membrane</keyword>
<dbReference type="GO" id="GO:1990281">
    <property type="term" value="C:efflux pump complex"/>
    <property type="evidence" value="ECO:0007669"/>
    <property type="project" value="TreeGrafter"/>
</dbReference>
<dbReference type="PANTHER" id="PTHR30026">
    <property type="entry name" value="OUTER MEMBRANE PROTEIN TOLC"/>
    <property type="match status" value="1"/>
</dbReference>
<dbReference type="AlphaFoldDB" id="A0A2S8GRP9"/>
<feature type="region of interest" description="Disordered" evidence="8">
    <location>
        <begin position="722"/>
        <end position="772"/>
    </location>
</feature>
<evidence type="ECO:0000256" key="7">
    <source>
        <dbReference type="ARBA" id="ARBA00023237"/>
    </source>
</evidence>
<gene>
    <name evidence="9" type="ORF">C5Y93_06295</name>
</gene>
<comment type="subcellular location">
    <subcellularLocation>
        <location evidence="1">Cell outer membrane</location>
    </subcellularLocation>
</comment>
<keyword evidence="3" id="KW-0813">Transport</keyword>
<accession>A0A2S8GRP9</accession>
<dbReference type="Proteomes" id="UP000237819">
    <property type="component" value="Unassembled WGS sequence"/>
</dbReference>
<dbReference type="GO" id="GO:0009279">
    <property type="term" value="C:cell outer membrane"/>
    <property type="evidence" value="ECO:0007669"/>
    <property type="project" value="UniProtKB-SubCell"/>
</dbReference>
<dbReference type="GO" id="GO:0015288">
    <property type="term" value="F:porin activity"/>
    <property type="evidence" value="ECO:0007669"/>
    <property type="project" value="TreeGrafter"/>
</dbReference>
<name>A0A2S8GRP9_9BACT</name>
<evidence type="ECO:0000256" key="1">
    <source>
        <dbReference type="ARBA" id="ARBA00004442"/>
    </source>
</evidence>
<dbReference type="EMBL" id="PUHZ01000006">
    <property type="protein sequence ID" value="PQO47100.1"/>
    <property type="molecule type" value="Genomic_DNA"/>
</dbReference>
<dbReference type="Pfam" id="PF02321">
    <property type="entry name" value="OEP"/>
    <property type="match status" value="1"/>
</dbReference>
<keyword evidence="6" id="KW-0472">Membrane</keyword>
<dbReference type="Gene3D" id="1.20.1600.10">
    <property type="entry name" value="Outer membrane efflux proteins (OEP)"/>
    <property type="match status" value="1"/>
</dbReference>
<evidence type="ECO:0000256" key="2">
    <source>
        <dbReference type="ARBA" id="ARBA00007613"/>
    </source>
</evidence>
<dbReference type="PROSITE" id="PS51257">
    <property type="entry name" value="PROKAR_LIPOPROTEIN"/>
    <property type="match status" value="1"/>
</dbReference>
<evidence type="ECO:0000256" key="8">
    <source>
        <dbReference type="SAM" id="MobiDB-lite"/>
    </source>
</evidence>
<keyword evidence="4" id="KW-1134">Transmembrane beta strand</keyword>
<comment type="caution">
    <text evidence="9">The sequence shown here is derived from an EMBL/GenBank/DDBJ whole genome shotgun (WGS) entry which is preliminary data.</text>
</comment>
<evidence type="ECO:0000256" key="5">
    <source>
        <dbReference type="ARBA" id="ARBA00022692"/>
    </source>
</evidence>
<comment type="similarity">
    <text evidence="2">Belongs to the outer membrane factor (OMF) (TC 1.B.17) family.</text>
</comment>
<dbReference type="PANTHER" id="PTHR30026:SF23">
    <property type="entry name" value="TO APRF-PUTATIVE OUTER MEMBRANE EFFLUX PROTEIN OR SECRETED ALKALINE PHOSPHATASE-RELATED"/>
    <property type="match status" value="1"/>
</dbReference>
<organism evidence="9 10">
    <name type="scientific">Blastopirellula marina</name>
    <dbReference type="NCBI Taxonomy" id="124"/>
    <lineage>
        <taxon>Bacteria</taxon>
        <taxon>Pseudomonadati</taxon>
        <taxon>Planctomycetota</taxon>
        <taxon>Planctomycetia</taxon>
        <taxon>Pirellulales</taxon>
        <taxon>Pirellulaceae</taxon>
        <taxon>Blastopirellula</taxon>
    </lineage>
</organism>